<dbReference type="NCBIfam" id="TIGR01447">
    <property type="entry name" value="recD"/>
    <property type="match status" value="1"/>
</dbReference>
<comment type="caution">
    <text evidence="5">The sequence shown here is derived from an EMBL/GenBank/DDBJ whole genome shotgun (WGS) entry which is preliminary data.</text>
</comment>
<sequence>MHESETVLTDSQAAWRVIGQALWRTICRANGVNEAMPECLTKLMDAYALTEEEGSVCIQYKADSEEILSKADVAFLCEKKLLTRKPLSLEQAPDPLVPFVLDDTDGLRRLYMQRHFMQERAVALKILALIQDTPQTLSPAVQKALTTFNGMQYGKPSPTDETSRLEQQGAVARALERQFFIITGGPGTGKTTVVAKLLECLLIDRPNLKIALAAPTGKAAARIMQSLVGSCEQFSSFFPNLVHLIRDESLPAQTIHKWLLTRNKKGKISDQDNPLDIDVMIVDEASMIDLHLADRLLSVIDARRTRLILLGDKYQLSAVGPGSVLADMTSENGALSSNLAELTISHRFTHDSNVGVLAQAIKTAEADFDCKAFIKRFKNASEGKDKVSIHLYKSKNPVDPALVKWLSPHLNAYLKALQDYLDDRHSLIEDDSKLIELWKCAESFRVLAAQRVGHNGVNAVNDFIENRIREQTHIASNSLFYPGRLVIIRQNTPSLDVYNGDVGIVLPLENDPERYELYIGDRNKRIPVGLLPQHDTAFTMTIHQSQGSQFAHVAVLLPMAEDSPLACRELFYTAVTRAQDEAAIFGTAKSIERSVLVKTQRASGLADRLAEK</sequence>
<feature type="domain" description="AAA+ ATPase" evidence="4">
    <location>
        <begin position="176"/>
        <end position="358"/>
    </location>
</feature>
<evidence type="ECO:0000256" key="1">
    <source>
        <dbReference type="ARBA" id="ARBA00022741"/>
    </source>
</evidence>
<evidence type="ECO:0000256" key="3">
    <source>
        <dbReference type="HAMAP-Rule" id="MF_01487"/>
    </source>
</evidence>
<keyword evidence="3 5" id="KW-0378">Hydrolase</keyword>
<gene>
    <name evidence="3 5" type="primary">recD</name>
    <name evidence="5" type="ORF">H5985_03020</name>
</gene>
<dbReference type="PANTHER" id="PTHR43788:SF6">
    <property type="entry name" value="DNA HELICASE B"/>
    <property type="match status" value="1"/>
</dbReference>
<organism evidence="5 6">
    <name type="scientific">Parasutterella secunda</name>
    <dbReference type="NCBI Taxonomy" id="626947"/>
    <lineage>
        <taxon>Bacteria</taxon>
        <taxon>Pseudomonadati</taxon>
        <taxon>Pseudomonadota</taxon>
        <taxon>Betaproteobacteria</taxon>
        <taxon>Burkholderiales</taxon>
        <taxon>Sutterellaceae</taxon>
        <taxon>Parasutterella</taxon>
    </lineage>
</organism>
<comment type="function">
    <text evidence="3">A helicase/nuclease that prepares dsDNA breaks (DSB) for recombinational DNA repair. Binds to DSBs and unwinds DNA via a highly rapid and processive ATP-dependent bidirectional helicase activity. Unwinds dsDNA until it encounters a Chi (crossover hotspot instigator) sequence from the 3' direction. Cuts ssDNA a few nucleotides 3' to the Chi site. The properties and activities of the enzyme are changed at Chi. The Chi-altered holoenzyme produces a long 3'-ssDNA overhang and facilitates RecA-binding to the ssDNA for homologous DNA recombination and repair. Holoenzyme degrades any linearized DNA that is unable to undergo homologous recombination. In the holoenzyme this subunit has ssDNA-dependent ATPase and 5'-3' helicase activity. When added to pre-assembled RecBC greatly stimulates nuclease activity and augments holoenzyme processivity. Negatively regulates the RecA-loading ability of RecBCD.</text>
</comment>
<dbReference type="Proteomes" id="UP000777002">
    <property type="component" value="Unassembled WGS sequence"/>
</dbReference>
<keyword evidence="6" id="KW-1185">Reference proteome</keyword>
<evidence type="ECO:0000313" key="5">
    <source>
        <dbReference type="EMBL" id="MBM6928243.1"/>
    </source>
</evidence>
<proteinExistence type="inferred from homology"/>
<keyword evidence="3" id="KW-0540">Nuclease</keyword>
<keyword evidence="3" id="KW-0413">Isomerase</keyword>
<reference evidence="5 6" key="1">
    <citation type="journal article" date="2021" name="Sci. Rep.">
        <title>The distribution of antibiotic resistance genes in chicken gut microbiota commensals.</title>
        <authorList>
            <person name="Juricova H."/>
            <person name="Matiasovicova J."/>
            <person name="Kubasova T."/>
            <person name="Cejkova D."/>
            <person name="Rychlik I."/>
        </authorList>
    </citation>
    <scope>NUCLEOTIDE SEQUENCE [LARGE SCALE GENOMIC DNA]</scope>
    <source>
        <strain evidence="5 6">An562</strain>
    </source>
</reference>
<dbReference type="Gene3D" id="3.40.50.300">
    <property type="entry name" value="P-loop containing nucleotide triphosphate hydrolases"/>
    <property type="match status" value="3"/>
</dbReference>
<keyword evidence="3" id="KW-0227">DNA damage</keyword>
<keyword evidence="3" id="KW-0234">DNA repair</keyword>
<dbReference type="EMBL" id="JACJKX010000003">
    <property type="protein sequence ID" value="MBM6928243.1"/>
    <property type="molecule type" value="Genomic_DNA"/>
</dbReference>
<dbReference type="InterPro" id="IPR003593">
    <property type="entry name" value="AAA+_ATPase"/>
</dbReference>
<evidence type="ECO:0000313" key="6">
    <source>
        <dbReference type="Proteomes" id="UP000777002"/>
    </source>
</evidence>
<dbReference type="InterPro" id="IPR027417">
    <property type="entry name" value="P-loop_NTPase"/>
</dbReference>
<comment type="subunit">
    <text evidence="3">Heterotrimer of RecB, RecC and RecD. All subunits contribute to DNA-binding.</text>
</comment>
<dbReference type="CDD" id="cd17933">
    <property type="entry name" value="DEXSc_RecD-like"/>
    <property type="match status" value="1"/>
</dbReference>
<dbReference type="GO" id="GO:0008854">
    <property type="term" value="F:exodeoxyribonuclease V activity"/>
    <property type="evidence" value="ECO:0007669"/>
    <property type="project" value="UniProtKB-EC"/>
</dbReference>
<evidence type="ECO:0000259" key="4">
    <source>
        <dbReference type="SMART" id="SM00382"/>
    </source>
</evidence>
<keyword evidence="3" id="KW-0238">DNA-binding</keyword>
<comment type="miscellaneous">
    <text evidence="3">In the RecBCD complex, RecB has a slow 3'-5' helicase, an exonuclease activity and loads RecA onto ssDNA, RecD has a fast 5'-3' helicase activity, while RecC stimulates the ATPase and processivity of the RecB helicase and contributes to recognition of the Chi site.</text>
</comment>
<evidence type="ECO:0000256" key="2">
    <source>
        <dbReference type="ARBA" id="ARBA00022840"/>
    </source>
</evidence>
<dbReference type="SUPFAM" id="SSF52540">
    <property type="entry name" value="P-loop containing nucleoside triphosphate hydrolases"/>
    <property type="match status" value="2"/>
</dbReference>
<feature type="binding site" evidence="3">
    <location>
        <begin position="184"/>
        <end position="191"/>
    </location>
    <ligand>
        <name>ATP</name>
        <dbReference type="ChEBI" id="CHEBI:30616"/>
    </ligand>
</feature>
<dbReference type="EC" id="5.6.2.3" evidence="3"/>
<dbReference type="Pfam" id="PF13538">
    <property type="entry name" value="UvrD_C_2"/>
    <property type="match status" value="1"/>
</dbReference>
<dbReference type="InterPro" id="IPR006344">
    <property type="entry name" value="RecD"/>
</dbReference>
<keyword evidence="3" id="KW-0269">Exonuclease</keyword>
<dbReference type="SMART" id="SM00382">
    <property type="entry name" value="AAA"/>
    <property type="match status" value="1"/>
</dbReference>
<dbReference type="InterPro" id="IPR027785">
    <property type="entry name" value="UvrD-like_helicase_C"/>
</dbReference>
<dbReference type="RefSeq" id="WP_205049839.1">
    <property type="nucleotide sequence ID" value="NZ_JACJKX010000003.1"/>
</dbReference>
<name>A0ABS2GQY0_9BURK</name>
<protein>
    <recommendedName>
        <fullName evidence="3">RecBCD enzyme subunit RecD</fullName>
        <ecNumber evidence="3">5.6.2.3</ecNumber>
    </recommendedName>
    <alternativeName>
        <fullName evidence="3">DNA 5'-3' helicase subunit RecD</fullName>
    </alternativeName>
    <alternativeName>
        <fullName evidence="3">Exonuclease V subunit RecD</fullName>
        <shortName evidence="3">ExoV subunit RecD</shortName>
    </alternativeName>
    <alternativeName>
        <fullName evidence="3">Helicase/nuclease RecBCD subunit RecD</fullName>
    </alternativeName>
</protein>
<dbReference type="InterPro" id="IPR050534">
    <property type="entry name" value="Coronavir_polyprotein_1ab"/>
</dbReference>
<keyword evidence="1 3" id="KW-0547">Nucleotide-binding</keyword>
<comment type="similarity">
    <text evidence="3">Belongs to the RecD family.</text>
</comment>
<keyword evidence="2 3" id="KW-0067">ATP-binding</keyword>
<dbReference type="Pfam" id="PF13245">
    <property type="entry name" value="AAA_19"/>
    <property type="match status" value="1"/>
</dbReference>
<dbReference type="HAMAP" id="MF_01487">
    <property type="entry name" value="RecD"/>
    <property type="match status" value="1"/>
</dbReference>
<comment type="catalytic activity">
    <reaction evidence="3">
        <text>ATP + H2O = ADP + phosphate + H(+)</text>
        <dbReference type="Rhea" id="RHEA:13065"/>
        <dbReference type="ChEBI" id="CHEBI:15377"/>
        <dbReference type="ChEBI" id="CHEBI:15378"/>
        <dbReference type="ChEBI" id="CHEBI:30616"/>
        <dbReference type="ChEBI" id="CHEBI:43474"/>
        <dbReference type="ChEBI" id="CHEBI:456216"/>
        <dbReference type="EC" id="5.6.2.3"/>
    </reaction>
</comment>
<dbReference type="CDD" id="cd18809">
    <property type="entry name" value="SF1_C_RecD"/>
    <property type="match status" value="1"/>
</dbReference>
<accession>A0ABS2GQY0</accession>
<dbReference type="PANTHER" id="PTHR43788">
    <property type="entry name" value="DNA2/NAM7 HELICASE FAMILY MEMBER"/>
    <property type="match status" value="1"/>
</dbReference>
<keyword evidence="3" id="KW-0347">Helicase</keyword>